<evidence type="ECO:0000259" key="1">
    <source>
        <dbReference type="PROSITE" id="PS51186"/>
    </source>
</evidence>
<dbReference type="CDD" id="cd04301">
    <property type="entry name" value="NAT_SF"/>
    <property type="match status" value="1"/>
</dbReference>
<dbReference type="STRING" id="483913.AN935_15530"/>
<dbReference type="SUPFAM" id="SSF55729">
    <property type="entry name" value="Acyl-CoA N-acyltransferases (Nat)"/>
    <property type="match status" value="1"/>
</dbReference>
<dbReference type="GO" id="GO:0016747">
    <property type="term" value="F:acyltransferase activity, transferring groups other than amino-acyl groups"/>
    <property type="evidence" value="ECO:0007669"/>
    <property type="project" value="InterPro"/>
</dbReference>
<dbReference type="InterPro" id="IPR016181">
    <property type="entry name" value="Acyl_CoA_acyltransferase"/>
</dbReference>
<dbReference type="PROSITE" id="PS51186">
    <property type="entry name" value="GNAT"/>
    <property type="match status" value="1"/>
</dbReference>
<reference evidence="2 3" key="1">
    <citation type="submission" date="2014-12" db="EMBL/GenBank/DDBJ databases">
        <title>Comparative genome analysis of Bacillus coagulans HM-08, Clostridium butyricum HM-68, Bacillus subtilis HM-66 and Bacillus licheniformis BL-09.</title>
        <authorList>
            <person name="Zhang H."/>
        </authorList>
    </citation>
    <scope>NUCLEOTIDE SEQUENCE [LARGE SCALE GENOMIC DNA]</scope>
    <source>
        <strain evidence="2 3">HM-66</strain>
    </source>
</reference>
<dbReference type="Proteomes" id="UP000032247">
    <property type="component" value="Unassembled WGS sequence"/>
</dbReference>
<dbReference type="EMBL" id="JXBC01000001">
    <property type="protein sequence ID" value="KIU13532.1"/>
    <property type="molecule type" value="Genomic_DNA"/>
</dbReference>
<evidence type="ECO:0000313" key="2">
    <source>
        <dbReference type="EMBL" id="KIU13532.1"/>
    </source>
</evidence>
<dbReference type="PATRIC" id="fig|1423.173.peg.651"/>
<evidence type="ECO:0000313" key="3">
    <source>
        <dbReference type="Proteomes" id="UP000032247"/>
    </source>
</evidence>
<dbReference type="Pfam" id="PF00583">
    <property type="entry name" value="Acetyltransf_1"/>
    <property type="match status" value="1"/>
</dbReference>
<feature type="domain" description="N-acetyltransferase" evidence="1">
    <location>
        <begin position="2"/>
        <end position="171"/>
    </location>
</feature>
<sequence>MITVREAKLEDIKDIAKVHVDSWRTTYHEIIPIDYLNSLNYKEFEDKWKSRSLKGVFVAQDEMGSVFGFASFGPIRSEQEGYDGELYAIYLLEERQRQGAGRALLAKGAEYLLQHGFSSMFVWVIEQNPSIIFYQAYSPERVAEDNFEIAGVRLKEVGLGWPDLSALKTLLNR</sequence>
<organism evidence="2 3">
    <name type="scientific">Bacillus subtilis</name>
    <dbReference type="NCBI Taxonomy" id="1423"/>
    <lineage>
        <taxon>Bacteria</taxon>
        <taxon>Bacillati</taxon>
        <taxon>Bacillota</taxon>
        <taxon>Bacilli</taxon>
        <taxon>Bacillales</taxon>
        <taxon>Bacillaceae</taxon>
        <taxon>Bacillus</taxon>
    </lineage>
</organism>
<protein>
    <recommendedName>
        <fullName evidence="1">N-acetyltransferase domain-containing protein</fullName>
    </recommendedName>
</protein>
<dbReference type="AlphaFoldDB" id="A0A0D1L5E2"/>
<proteinExistence type="predicted"/>
<gene>
    <name evidence="2" type="ORF">SC09_Contig17orf00816</name>
</gene>
<dbReference type="Gene3D" id="3.40.630.30">
    <property type="match status" value="1"/>
</dbReference>
<accession>A0A0D1L5E2</accession>
<name>A0A0D1L5E2_BACIU</name>
<dbReference type="InterPro" id="IPR000182">
    <property type="entry name" value="GNAT_dom"/>
</dbReference>
<comment type="caution">
    <text evidence="2">The sequence shown here is derived from an EMBL/GenBank/DDBJ whole genome shotgun (WGS) entry which is preliminary data.</text>
</comment>